<evidence type="ECO:0000313" key="2">
    <source>
        <dbReference type="EMBL" id="RUT31444.1"/>
    </source>
</evidence>
<sequence>MASEQIAYARANQPMTDFDLTFNGKKVSDRELWCLATAIYFEARGESYRGQIGVSQVVLNRVKHHLYPSTICGVVFQNQHRRNACQFSFACDGIPDRVNDQRAWAQAEEIARGTVNASLYLTEVADSTHYHATYVSPTWARRMDKVTQIGLHIFYKFKSGWRFG</sequence>
<dbReference type="EMBL" id="RZNJ01000003">
    <property type="protein sequence ID" value="RUT31444.1"/>
    <property type="molecule type" value="Genomic_DNA"/>
</dbReference>
<proteinExistence type="predicted"/>
<accession>A0A433XBM3</accession>
<dbReference type="InterPro" id="IPR011105">
    <property type="entry name" value="Cell_wall_hydrolase_SleB"/>
</dbReference>
<dbReference type="GO" id="GO:0016787">
    <property type="term" value="F:hydrolase activity"/>
    <property type="evidence" value="ECO:0007669"/>
    <property type="project" value="UniProtKB-KW"/>
</dbReference>
<dbReference type="InterPro" id="IPR042047">
    <property type="entry name" value="SleB_dom1"/>
</dbReference>
<evidence type="ECO:0000313" key="3">
    <source>
        <dbReference type="Proteomes" id="UP000281547"/>
    </source>
</evidence>
<dbReference type="Gene3D" id="1.10.10.2520">
    <property type="entry name" value="Cell wall hydrolase SleB, domain 1"/>
    <property type="match status" value="1"/>
</dbReference>
<comment type="caution">
    <text evidence="2">The sequence shown here is derived from an EMBL/GenBank/DDBJ whole genome shotgun (WGS) entry which is preliminary data.</text>
</comment>
<dbReference type="AlphaFoldDB" id="A0A433XBM3"/>
<feature type="domain" description="Cell wall hydrolase SleB" evidence="1">
    <location>
        <begin position="45"/>
        <end position="155"/>
    </location>
</feature>
<organism evidence="2 3">
    <name type="scientific">Arsenicitalea aurantiaca</name>
    <dbReference type="NCBI Taxonomy" id="1783274"/>
    <lineage>
        <taxon>Bacteria</taxon>
        <taxon>Pseudomonadati</taxon>
        <taxon>Pseudomonadota</taxon>
        <taxon>Alphaproteobacteria</taxon>
        <taxon>Hyphomicrobiales</taxon>
        <taxon>Devosiaceae</taxon>
        <taxon>Arsenicitalea</taxon>
    </lineage>
</organism>
<keyword evidence="2" id="KW-0378">Hydrolase</keyword>
<evidence type="ECO:0000259" key="1">
    <source>
        <dbReference type="Pfam" id="PF07486"/>
    </source>
</evidence>
<dbReference type="Proteomes" id="UP000281547">
    <property type="component" value="Unassembled WGS sequence"/>
</dbReference>
<dbReference type="OrthoDB" id="9785345at2"/>
<gene>
    <name evidence="2" type="ORF">EMQ25_09685</name>
</gene>
<protein>
    <submittedName>
        <fullName evidence="2">Cell wall hydrolase</fullName>
    </submittedName>
</protein>
<dbReference type="Pfam" id="PF07486">
    <property type="entry name" value="Hydrolase_2"/>
    <property type="match status" value="1"/>
</dbReference>
<reference evidence="2 3" key="1">
    <citation type="journal article" date="2016" name="Int. J. Syst. Evol. Microbiol.">
        <title>Arsenicitalea aurantiaca gen. nov., sp. nov., a new member of the family Hyphomicrobiaceae, isolated from high-arsenic sediment.</title>
        <authorList>
            <person name="Mu Y."/>
            <person name="Zhou L."/>
            <person name="Zeng X.C."/>
            <person name="Liu L."/>
            <person name="Pan Y."/>
            <person name="Chen X."/>
            <person name="Wang J."/>
            <person name="Li S."/>
            <person name="Li W.J."/>
            <person name="Wang Y."/>
        </authorList>
    </citation>
    <scope>NUCLEOTIDE SEQUENCE [LARGE SCALE GENOMIC DNA]</scope>
    <source>
        <strain evidence="2 3">42-50</strain>
    </source>
</reference>
<keyword evidence="3" id="KW-1185">Reference proteome</keyword>
<name>A0A433XBM3_9HYPH</name>